<dbReference type="EMBL" id="GGEC01084444">
    <property type="protein sequence ID" value="MBX64928.1"/>
    <property type="molecule type" value="Transcribed_RNA"/>
</dbReference>
<evidence type="ECO:0000313" key="1">
    <source>
        <dbReference type="EMBL" id="MBX64928.1"/>
    </source>
</evidence>
<reference evidence="1" key="1">
    <citation type="submission" date="2018-02" db="EMBL/GenBank/DDBJ databases">
        <title>Rhizophora mucronata_Transcriptome.</title>
        <authorList>
            <person name="Meera S.P."/>
            <person name="Sreeshan A."/>
            <person name="Augustine A."/>
        </authorList>
    </citation>
    <scope>NUCLEOTIDE SEQUENCE</scope>
    <source>
        <tissue evidence="1">Leaf</tissue>
    </source>
</reference>
<dbReference type="AlphaFoldDB" id="A0A2P2QD84"/>
<name>A0A2P2QD84_RHIMU</name>
<sequence length="17" mass="2045">MRTCVMYPKTKIFALLE</sequence>
<proteinExistence type="predicted"/>
<organism evidence="1">
    <name type="scientific">Rhizophora mucronata</name>
    <name type="common">Asiatic mangrove</name>
    <dbReference type="NCBI Taxonomy" id="61149"/>
    <lineage>
        <taxon>Eukaryota</taxon>
        <taxon>Viridiplantae</taxon>
        <taxon>Streptophyta</taxon>
        <taxon>Embryophyta</taxon>
        <taxon>Tracheophyta</taxon>
        <taxon>Spermatophyta</taxon>
        <taxon>Magnoliopsida</taxon>
        <taxon>eudicotyledons</taxon>
        <taxon>Gunneridae</taxon>
        <taxon>Pentapetalae</taxon>
        <taxon>rosids</taxon>
        <taxon>fabids</taxon>
        <taxon>Malpighiales</taxon>
        <taxon>Rhizophoraceae</taxon>
        <taxon>Rhizophora</taxon>
    </lineage>
</organism>
<protein>
    <submittedName>
        <fullName evidence="1">Uncharacterized protein</fullName>
    </submittedName>
</protein>
<accession>A0A2P2QD84</accession>